<dbReference type="Proteomes" id="UP001500582">
    <property type="component" value="Unassembled WGS sequence"/>
</dbReference>
<feature type="domain" description="Outer membrane protein beta-barrel" evidence="1">
    <location>
        <begin position="3"/>
        <end position="145"/>
    </location>
</feature>
<dbReference type="InterPro" id="IPR011250">
    <property type="entry name" value="OMP/PagP_B-barrel"/>
</dbReference>
<organism evidence="2 3">
    <name type="scientific">Mucilaginibacter gynuensis</name>
    <dbReference type="NCBI Taxonomy" id="1302236"/>
    <lineage>
        <taxon>Bacteria</taxon>
        <taxon>Pseudomonadati</taxon>
        <taxon>Bacteroidota</taxon>
        <taxon>Sphingobacteriia</taxon>
        <taxon>Sphingobacteriales</taxon>
        <taxon>Sphingobacteriaceae</taxon>
        <taxon>Mucilaginibacter</taxon>
    </lineage>
</organism>
<dbReference type="EMBL" id="BAABFT010000007">
    <property type="protein sequence ID" value="GAA4327116.1"/>
    <property type="molecule type" value="Genomic_DNA"/>
</dbReference>
<accession>A0ABP8GMK7</accession>
<dbReference type="InterPro" id="IPR025665">
    <property type="entry name" value="Beta-barrel_OMP_2"/>
</dbReference>
<evidence type="ECO:0000313" key="3">
    <source>
        <dbReference type="Proteomes" id="UP001500582"/>
    </source>
</evidence>
<evidence type="ECO:0000313" key="2">
    <source>
        <dbReference type="EMBL" id="GAA4327116.1"/>
    </source>
</evidence>
<gene>
    <name evidence="2" type="ORF">GCM10023149_30340</name>
</gene>
<dbReference type="SUPFAM" id="SSF56925">
    <property type="entry name" value="OMPA-like"/>
    <property type="match status" value="1"/>
</dbReference>
<protein>
    <recommendedName>
        <fullName evidence="1">Outer membrane protein beta-barrel domain-containing protein</fullName>
    </recommendedName>
</protein>
<reference evidence="3" key="1">
    <citation type="journal article" date="2019" name="Int. J. Syst. Evol. Microbiol.">
        <title>The Global Catalogue of Microorganisms (GCM) 10K type strain sequencing project: providing services to taxonomists for standard genome sequencing and annotation.</title>
        <authorList>
            <consortium name="The Broad Institute Genomics Platform"/>
            <consortium name="The Broad Institute Genome Sequencing Center for Infectious Disease"/>
            <person name="Wu L."/>
            <person name="Ma J."/>
        </authorList>
    </citation>
    <scope>NUCLEOTIDE SEQUENCE [LARGE SCALE GENOMIC DNA]</scope>
    <source>
        <strain evidence="3">JCM 17705</strain>
    </source>
</reference>
<dbReference type="Pfam" id="PF13568">
    <property type="entry name" value="OMP_b-brl_2"/>
    <property type="match status" value="1"/>
</dbReference>
<keyword evidence="3" id="KW-1185">Reference proteome</keyword>
<evidence type="ECO:0000259" key="1">
    <source>
        <dbReference type="Pfam" id="PF13568"/>
    </source>
</evidence>
<dbReference type="Gene3D" id="2.40.160.20">
    <property type="match status" value="1"/>
</dbReference>
<name>A0ABP8GMK7_9SPHI</name>
<comment type="caution">
    <text evidence="2">The sequence shown here is derived from an EMBL/GenBank/DDBJ whole genome shotgun (WGS) entry which is preliminary data.</text>
</comment>
<proteinExistence type="predicted"/>
<sequence>MSKLEFGIKAGGNYSNFTSANFTTDPLPGFNAGFIVAYKFTDNFLVQEEFLYSLQGAKVKSGELGMQDIKLSYASVPILFKYRTNSGFYLAAGGQAGFKIKENVGGKTDLKFAKKVDFGAVGGIGYQSKIGLGIDARYYYGVQKVSETPSASLGDFKNNSIQASIFYIF</sequence>